<name>A0ABW1JFP5_9ACTN</name>
<proteinExistence type="predicted"/>
<dbReference type="RefSeq" id="WP_345716336.1">
    <property type="nucleotide sequence ID" value="NZ_BAABFP010000004.1"/>
</dbReference>
<dbReference type="SUPFAM" id="SSF55826">
    <property type="entry name" value="YbaK/ProRS associated domain"/>
    <property type="match status" value="1"/>
</dbReference>
<dbReference type="CDD" id="cd04332">
    <property type="entry name" value="YbaK_like"/>
    <property type="match status" value="1"/>
</dbReference>
<accession>A0ABW1JFP5</accession>
<protein>
    <submittedName>
        <fullName evidence="2">Aminoacyl-tRNA deacylase</fullName>
    </submittedName>
</protein>
<evidence type="ECO:0000313" key="2">
    <source>
        <dbReference type="EMBL" id="MFC6007543.1"/>
    </source>
</evidence>
<dbReference type="Pfam" id="PF04073">
    <property type="entry name" value="tRNA_edit"/>
    <property type="match status" value="1"/>
</dbReference>
<evidence type="ECO:0000259" key="1">
    <source>
        <dbReference type="Pfam" id="PF04073"/>
    </source>
</evidence>
<reference evidence="3" key="1">
    <citation type="journal article" date="2019" name="Int. J. Syst. Evol. Microbiol.">
        <title>The Global Catalogue of Microorganisms (GCM) 10K type strain sequencing project: providing services to taxonomists for standard genome sequencing and annotation.</title>
        <authorList>
            <consortium name="The Broad Institute Genomics Platform"/>
            <consortium name="The Broad Institute Genome Sequencing Center for Infectious Disease"/>
            <person name="Wu L."/>
            <person name="Ma J."/>
        </authorList>
    </citation>
    <scope>NUCLEOTIDE SEQUENCE [LARGE SCALE GENOMIC DNA]</scope>
    <source>
        <strain evidence="3">KACC 14249</strain>
    </source>
</reference>
<dbReference type="PANTHER" id="PTHR30411:SF1">
    <property type="entry name" value="CYTOPLASMIC PROTEIN"/>
    <property type="match status" value="1"/>
</dbReference>
<organism evidence="2 3">
    <name type="scientific">Angustibacter luteus</name>
    <dbReference type="NCBI Taxonomy" id="658456"/>
    <lineage>
        <taxon>Bacteria</taxon>
        <taxon>Bacillati</taxon>
        <taxon>Actinomycetota</taxon>
        <taxon>Actinomycetes</taxon>
        <taxon>Kineosporiales</taxon>
        <taxon>Kineosporiaceae</taxon>
    </lineage>
</organism>
<sequence>MSEERALAALDAAGIEYRVVRHGRVRSLAEAAAARGIAPRALLKSIVVRRADDDFLFVLVPGDREISWPKLRALLGVNRISMPDADTALAVTGYERGTITPFGSTRAWPVVVDEAVVGQEISLGAGAHGVGVVVQADDAIRALDARVADISDEPATHDQTATN</sequence>
<comment type="caution">
    <text evidence="2">The sequence shown here is derived from an EMBL/GenBank/DDBJ whole genome shotgun (WGS) entry which is preliminary data.</text>
</comment>
<dbReference type="InterPro" id="IPR036754">
    <property type="entry name" value="YbaK/aa-tRNA-synt-asso_dom_sf"/>
</dbReference>
<gene>
    <name evidence="2" type="ORF">ACFQDO_10425</name>
</gene>
<keyword evidence="3" id="KW-1185">Reference proteome</keyword>
<dbReference type="PANTHER" id="PTHR30411">
    <property type="entry name" value="CYTOPLASMIC PROTEIN"/>
    <property type="match status" value="1"/>
</dbReference>
<dbReference type="InterPro" id="IPR007214">
    <property type="entry name" value="YbaK/aa-tRNA-synth-assoc-dom"/>
</dbReference>
<dbReference type="Gene3D" id="3.90.960.10">
    <property type="entry name" value="YbaK/aminoacyl-tRNA synthetase-associated domain"/>
    <property type="match status" value="1"/>
</dbReference>
<dbReference type="Proteomes" id="UP001596189">
    <property type="component" value="Unassembled WGS sequence"/>
</dbReference>
<feature type="domain" description="YbaK/aminoacyl-tRNA synthetase-associated" evidence="1">
    <location>
        <begin position="23"/>
        <end position="140"/>
    </location>
</feature>
<dbReference type="EMBL" id="JBHSRD010000003">
    <property type="protein sequence ID" value="MFC6007543.1"/>
    <property type="molecule type" value="Genomic_DNA"/>
</dbReference>
<evidence type="ECO:0000313" key="3">
    <source>
        <dbReference type="Proteomes" id="UP001596189"/>
    </source>
</evidence>